<feature type="compositionally biased region" description="Gly residues" evidence="1">
    <location>
        <begin position="10"/>
        <end position="20"/>
    </location>
</feature>
<dbReference type="AlphaFoldDB" id="A0A2A6CY96"/>
<accession>A0A2A6CY96</accession>
<gene>
    <name evidence="3" type="primary">WBGene00274571</name>
</gene>
<keyword evidence="2" id="KW-0472">Membrane</keyword>
<reference evidence="4" key="1">
    <citation type="journal article" date="2008" name="Nat. Genet.">
        <title>The Pristionchus pacificus genome provides a unique perspective on nematode lifestyle and parasitism.</title>
        <authorList>
            <person name="Dieterich C."/>
            <person name="Clifton S.W."/>
            <person name="Schuster L.N."/>
            <person name="Chinwalla A."/>
            <person name="Delehaunty K."/>
            <person name="Dinkelacker I."/>
            <person name="Fulton L."/>
            <person name="Fulton R."/>
            <person name="Godfrey J."/>
            <person name="Minx P."/>
            <person name="Mitreva M."/>
            <person name="Roeseler W."/>
            <person name="Tian H."/>
            <person name="Witte H."/>
            <person name="Yang S.P."/>
            <person name="Wilson R.K."/>
            <person name="Sommer R.J."/>
        </authorList>
    </citation>
    <scope>NUCLEOTIDE SEQUENCE [LARGE SCALE GENOMIC DNA]</scope>
    <source>
        <strain evidence="4">PS312</strain>
    </source>
</reference>
<keyword evidence="4" id="KW-1185">Reference proteome</keyword>
<organism evidence="3 4">
    <name type="scientific">Pristionchus pacificus</name>
    <name type="common">Parasitic nematode worm</name>
    <dbReference type="NCBI Taxonomy" id="54126"/>
    <lineage>
        <taxon>Eukaryota</taxon>
        <taxon>Metazoa</taxon>
        <taxon>Ecdysozoa</taxon>
        <taxon>Nematoda</taxon>
        <taxon>Chromadorea</taxon>
        <taxon>Rhabditida</taxon>
        <taxon>Rhabditina</taxon>
        <taxon>Diplogasteromorpha</taxon>
        <taxon>Diplogasteroidea</taxon>
        <taxon>Neodiplogasteridae</taxon>
        <taxon>Pristionchus</taxon>
    </lineage>
</organism>
<sequence length="85" mass="9021">MDQSDNVGAVGSGSGEGGDTGDSSSPHQPPPSPRRLANLARLISEARQRRDTTTAPSLPIFFFVYSAPFCLSITSESSFLMINMS</sequence>
<protein>
    <submittedName>
        <fullName evidence="3">Uncharacterized protein</fullName>
    </submittedName>
</protein>
<accession>A0A8R1YTW8</accession>
<evidence type="ECO:0000256" key="2">
    <source>
        <dbReference type="SAM" id="Phobius"/>
    </source>
</evidence>
<feature type="region of interest" description="Disordered" evidence="1">
    <location>
        <begin position="1"/>
        <end position="35"/>
    </location>
</feature>
<dbReference type="Proteomes" id="UP000005239">
    <property type="component" value="Unassembled WGS sequence"/>
</dbReference>
<dbReference type="EnsemblMetazoa" id="PPA36202.1">
    <property type="protein sequence ID" value="PPA36202.1"/>
    <property type="gene ID" value="WBGene00274571"/>
</dbReference>
<evidence type="ECO:0000256" key="1">
    <source>
        <dbReference type="SAM" id="MobiDB-lite"/>
    </source>
</evidence>
<reference evidence="3" key="2">
    <citation type="submission" date="2022-06" db="UniProtKB">
        <authorList>
            <consortium name="EnsemblMetazoa"/>
        </authorList>
    </citation>
    <scope>IDENTIFICATION</scope>
    <source>
        <strain evidence="3">PS312</strain>
    </source>
</reference>
<proteinExistence type="predicted"/>
<feature type="transmembrane region" description="Helical" evidence="2">
    <location>
        <begin position="60"/>
        <end position="82"/>
    </location>
</feature>
<evidence type="ECO:0000313" key="3">
    <source>
        <dbReference type="EnsemblMetazoa" id="PPA36202.1"/>
    </source>
</evidence>
<keyword evidence="2" id="KW-0812">Transmembrane</keyword>
<name>A0A2A6CY96_PRIPA</name>
<keyword evidence="2" id="KW-1133">Transmembrane helix</keyword>
<evidence type="ECO:0000313" key="4">
    <source>
        <dbReference type="Proteomes" id="UP000005239"/>
    </source>
</evidence>